<keyword evidence="1" id="KW-0012">Acyltransferase</keyword>
<evidence type="ECO:0000313" key="1">
    <source>
        <dbReference type="EMBL" id="SDE66288.1"/>
    </source>
</evidence>
<dbReference type="SUPFAM" id="SSF53474">
    <property type="entry name" value="alpha/beta-Hydrolases"/>
    <property type="match status" value="1"/>
</dbReference>
<dbReference type="GO" id="GO:0006629">
    <property type="term" value="P:lipid metabolic process"/>
    <property type="evidence" value="ECO:0007669"/>
    <property type="project" value="InterPro"/>
</dbReference>
<accession>A0A1G7ERG3</accession>
<dbReference type="InterPro" id="IPR003386">
    <property type="entry name" value="LACT/PDAT_acylTrfase"/>
</dbReference>
<organism evidence="1 2">
    <name type="scientific">Riemerella columbipharyngis</name>
    <dbReference type="NCBI Taxonomy" id="1071918"/>
    <lineage>
        <taxon>Bacteria</taxon>
        <taxon>Pseudomonadati</taxon>
        <taxon>Bacteroidota</taxon>
        <taxon>Flavobacteriia</taxon>
        <taxon>Flavobacteriales</taxon>
        <taxon>Weeksellaceae</taxon>
        <taxon>Riemerella</taxon>
    </lineage>
</organism>
<dbReference type="Proteomes" id="UP000198517">
    <property type="component" value="Unassembled WGS sequence"/>
</dbReference>
<reference evidence="1 2" key="1">
    <citation type="submission" date="2016-10" db="EMBL/GenBank/DDBJ databases">
        <authorList>
            <person name="de Groot N.N."/>
        </authorList>
    </citation>
    <scope>NUCLEOTIDE SEQUENCE [LARGE SCALE GENOMIC DNA]</scope>
    <source>
        <strain evidence="1 2">DSM 24015</strain>
    </source>
</reference>
<sequence>MVEGFDSGHITAPRKDGGENTINSFFISVKNGSTPLKYKLEDYDVIYVDFGIGTTYIQNNAELLKKAIRWVNQHKVGTEKNIVLGQSMGGLVARYALKDMEDKGENHDTKLFISHDSPYLGANTPLGVQYMLRNMSKTFLKSPIVAGINYVVSPVIFGVPVSEVFTVADTPASRQMLINYVDKNYNIDNSVHNAWQATLKAKGYPQKTRNVAISNGSECGTDQNIQDLVTMHATSKGWFIDPVGILLGGLQIDLGQIILSALPGRSRYHYDFVVRPMTKLNENKELYNGKIVYRKDILWFIKAQNTLLSGSNYQPRGILSIDKYGGGKFKFPKIALPKFIKGDFNTNYFSFVPTPSALDYKKGNKILTEEDYQKSFSPVDDINDTPFANFVAERVVNSEEFDHENKNNNFHINFSDRNGQFIINQLSEDPVLQDKKLTASYLCGSKIKIGGEDIQCENKNAVYTTGFAPYIYWSVNKGSNLIDITSPTNQPQISFTPKPRVSGLVELQARLYGDNESNTIKKRIWIGNPRITIVDEPDNTNYVTYNVESLDREASLEDQGLTSENVIWKRMDTGAMRYGYDYFTIFPNYNSKGFRVEVEATNKCGKDFEATHIHPTKKRCNDFYMITKVRGNDYTVSRRIIDDPHCPIDRNPFPYMRGSNINRTNAVDTDYNYYIIVTNSLGNIIINKRGKDFSLSSVPMGSYFVKIVKDGKIIASQTLIKK</sequence>
<keyword evidence="2" id="KW-1185">Reference proteome</keyword>
<gene>
    <name evidence="1" type="ORF">SAMN05421544_11713</name>
</gene>
<evidence type="ECO:0000313" key="2">
    <source>
        <dbReference type="Proteomes" id="UP000198517"/>
    </source>
</evidence>
<protein>
    <submittedName>
        <fullName evidence="1">Lecithin:cholesterol acyltransferase</fullName>
    </submittedName>
</protein>
<keyword evidence="1" id="KW-0808">Transferase</keyword>
<dbReference type="GO" id="GO:0008374">
    <property type="term" value="F:O-acyltransferase activity"/>
    <property type="evidence" value="ECO:0007669"/>
    <property type="project" value="InterPro"/>
</dbReference>
<dbReference type="InterPro" id="IPR029058">
    <property type="entry name" value="AB_hydrolase_fold"/>
</dbReference>
<proteinExistence type="predicted"/>
<dbReference type="EMBL" id="FNAS01000017">
    <property type="protein sequence ID" value="SDE66288.1"/>
    <property type="molecule type" value="Genomic_DNA"/>
</dbReference>
<dbReference type="STRING" id="1071918.SAMN05421544_11713"/>
<dbReference type="Pfam" id="PF02450">
    <property type="entry name" value="LCAT"/>
    <property type="match status" value="1"/>
</dbReference>
<dbReference type="AlphaFoldDB" id="A0A1G7ERG3"/>
<dbReference type="Gene3D" id="3.40.50.1820">
    <property type="entry name" value="alpha/beta hydrolase"/>
    <property type="match status" value="1"/>
</dbReference>
<dbReference type="RefSeq" id="WP_092737535.1">
    <property type="nucleotide sequence ID" value="NZ_FNAS01000017.1"/>
</dbReference>
<name>A0A1G7ERG3_9FLAO</name>